<dbReference type="EMBL" id="QGLT01000011">
    <property type="protein sequence ID" value="PXY98515.1"/>
    <property type="molecule type" value="Genomic_DNA"/>
</dbReference>
<dbReference type="Proteomes" id="UP000247565">
    <property type="component" value="Unassembled WGS sequence"/>
</dbReference>
<evidence type="ECO:0000313" key="1">
    <source>
        <dbReference type="EMBL" id="PXY98515.1"/>
    </source>
</evidence>
<proteinExistence type="predicted"/>
<comment type="caution">
    <text evidence="1">The sequence shown here is derived from an EMBL/GenBank/DDBJ whole genome shotgun (WGS) entry which is preliminary data.</text>
</comment>
<sequence length="131" mass="14244">MASDQVTMLNSTNEIGLQDELLVIRKDGEQTQFYRARVEEFSSGAALYLLEKAVQSMSRTDPADGRSLWLNEGFVCLASGDVSRFGTVSPQGLSSALKEMFAMLPTQDPGDGSPWINGGFLMKGSVKQVCE</sequence>
<reference evidence="1 2" key="1">
    <citation type="submission" date="2018-05" db="EMBL/GenBank/DDBJ databases">
        <title>Reference genomes for bee gut microbiota database.</title>
        <authorList>
            <person name="Ellegaard K.M."/>
        </authorList>
    </citation>
    <scope>NUCLEOTIDE SEQUENCE [LARGE SCALE GENOMIC DNA]</scope>
    <source>
        <strain evidence="1 2">ESL0284</strain>
    </source>
</reference>
<keyword evidence="2" id="KW-1185">Reference proteome</keyword>
<gene>
    <name evidence="1" type="ORF">DK869_08730</name>
</gene>
<protein>
    <submittedName>
        <fullName evidence="1">Uncharacterized protein</fullName>
    </submittedName>
</protein>
<name>A0A318MUI3_9PROT</name>
<dbReference type="AlphaFoldDB" id="A0A318MUI3"/>
<organism evidence="1 2">
    <name type="scientific">Commensalibacter melissae</name>
    <dbReference type="NCBI Taxonomy" id="2070537"/>
    <lineage>
        <taxon>Bacteria</taxon>
        <taxon>Pseudomonadati</taxon>
        <taxon>Pseudomonadota</taxon>
        <taxon>Alphaproteobacteria</taxon>
        <taxon>Acetobacterales</taxon>
        <taxon>Acetobacteraceae</taxon>
    </lineage>
</organism>
<evidence type="ECO:0000313" key="2">
    <source>
        <dbReference type="Proteomes" id="UP000247565"/>
    </source>
</evidence>
<accession>A0A318MUI3</accession>